<evidence type="ECO:0000313" key="2">
    <source>
        <dbReference type="EMBL" id="CAD7266529.1"/>
    </source>
</evidence>
<dbReference type="Pfam" id="PF00307">
    <property type="entry name" value="CH"/>
    <property type="match status" value="1"/>
</dbReference>
<dbReference type="PANTHER" id="PTHR23167">
    <property type="entry name" value="CALPONIN HOMOLOGY DOMAIN-CONTAINING PROTEIN DDB_G0272472-RELATED"/>
    <property type="match status" value="1"/>
</dbReference>
<organism evidence="2">
    <name type="scientific">Timema shepardi</name>
    <name type="common">Walking stick</name>
    <dbReference type="NCBI Taxonomy" id="629360"/>
    <lineage>
        <taxon>Eukaryota</taxon>
        <taxon>Metazoa</taxon>
        <taxon>Ecdysozoa</taxon>
        <taxon>Arthropoda</taxon>
        <taxon>Hexapoda</taxon>
        <taxon>Insecta</taxon>
        <taxon>Pterygota</taxon>
        <taxon>Neoptera</taxon>
        <taxon>Polyneoptera</taxon>
        <taxon>Phasmatodea</taxon>
        <taxon>Timematodea</taxon>
        <taxon>Timematoidea</taxon>
        <taxon>Timematidae</taxon>
        <taxon>Timema</taxon>
    </lineage>
</organism>
<name>A0A7R9B507_TIMSH</name>
<sequence>MNENGDANAAKYALLQWCQMRTSGYAGVKVVNLTGSWRNGLAFNALLHSHRPDLISYETLQPRQHRQNLNNAFDVANTVLGVPKILDAEALSFDWGIRGAKGVWGGGRRLIWRGLDPFYSRSRGFQTLSSHHPYKYMLSGSLSSVLGSRLKSPGVRVARAAVVCTAWEWTGVSSERTCVSNVDRPDPDENSIATYLTSMYHSSGCNGCNKLKVNVIQMGQHSPIPLMNHNTNTGALALTSTHLQKQLTARSRPANCLLRTRPAASRKR</sequence>
<gene>
    <name evidence="2" type="ORF">TSIB3V08_LOCUS10546</name>
</gene>
<accession>A0A7R9B507</accession>
<reference evidence="2" key="1">
    <citation type="submission" date="2020-11" db="EMBL/GenBank/DDBJ databases">
        <authorList>
            <person name="Tran Van P."/>
        </authorList>
    </citation>
    <scope>NUCLEOTIDE SEQUENCE</scope>
</reference>
<dbReference type="AlphaFoldDB" id="A0A7R9B507"/>
<dbReference type="PANTHER" id="PTHR23167:SF46">
    <property type="entry name" value="EPS15 HOMOLOGY DOMAIN CONTAINING PROTEIN-BINDING PROTEIN 1, ISOFORM F"/>
    <property type="match status" value="1"/>
</dbReference>
<protein>
    <recommendedName>
        <fullName evidence="1">Calponin-homology (CH) domain-containing protein</fullName>
    </recommendedName>
</protein>
<dbReference type="SMART" id="SM00033">
    <property type="entry name" value="CH"/>
    <property type="match status" value="1"/>
</dbReference>
<dbReference type="EMBL" id="OC007139">
    <property type="protein sequence ID" value="CAD7266529.1"/>
    <property type="molecule type" value="Genomic_DNA"/>
</dbReference>
<dbReference type="InterPro" id="IPR036872">
    <property type="entry name" value="CH_dom_sf"/>
</dbReference>
<evidence type="ECO:0000259" key="1">
    <source>
        <dbReference type="PROSITE" id="PS50021"/>
    </source>
</evidence>
<dbReference type="InterPro" id="IPR050540">
    <property type="entry name" value="F-actin_Monoox_Mical"/>
</dbReference>
<dbReference type="PROSITE" id="PS50021">
    <property type="entry name" value="CH"/>
    <property type="match status" value="1"/>
</dbReference>
<dbReference type="SUPFAM" id="SSF47576">
    <property type="entry name" value="Calponin-homology domain, CH-domain"/>
    <property type="match status" value="1"/>
</dbReference>
<proteinExistence type="predicted"/>
<dbReference type="Gene3D" id="1.10.418.10">
    <property type="entry name" value="Calponin-like domain"/>
    <property type="match status" value="1"/>
</dbReference>
<dbReference type="InterPro" id="IPR001715">
    <property type="entry name" value="CH_dom"/>
</dbReference>
<feature type="domain" description="Calponin-homology (CH)" evidence="1">
    <location>
        <begin position="8"/>
        <end position="115"/>
    </location>
</feature>